<evidence type="ECO:0000313" key="9">
    <source>
        <dbReference type="Proteomes" id="UP000289437"/>
    </source>
</evidence>
<keyword evidence="5 7" id="KW-1133">Transmembrane helix</keyword>
<comment type="similarity">
    <text evidence="1">Belongs to the Lgt family.</text>
</comment>
<dbReference type="GO" id="GO:0008961">
    <property type="term" value="F:phosphatidylglycerol-prolipoprotein diacylglyceryl transferase activity"/>
    <property type="evidence" value="ECO:0007669"/>
    <property type="project" value="InterPro"/>
</dbReference>
<comment type="caution">
    <text evidence="8">The sequence shown here is derived from an EMBL/GenBank/DDBJ whole genome shotgun (WGS) entry which is preliminary data.</text>
</comment>
<dbReference type="RefSeq" id="WP_128911134.1">
    <property type="nucleotide sequence ID" value="NZ_RDSM01000001.1"/>
</dbReference>
<feature type="transmembrane region" description="Helical" evidence="7">
    <location>
        <begin position="95"/>
        <end position="115"/>
    </location>
</feature>
<name>A0A4Q0SZZ1_9BACT</name>
<keyword evidence="4 7" id="KW-0812">Transmembrane</keyword>
<dbReference type="GO" id="GO:0042158">
    <property type="term" value="P:lipoprotein biosynthetic process"/>
    <property type="evidence" value="ECO:0007669"/>
    <property type="project" value="InterPro"/>
</dbReference>
<dbReference type="AlphaFoldDB" id="A0A4Q0SZZ1"/>
<evidence type="ECO:0000256" key="4">
    <source>
        <dbReference type="ARBA" id="ARBA00022692"/>
    </source>
</evidence>
<proteinExistence type="inferred from homology"/>
<dbReference type="PANTHER" id="PTHR30589">
    <property type="entry name" value="PROLIPOPROTEIN DIACYLGLYCERYL TRANSFERASE"/>
    <property type="match status" value="1"/>
</dbReference>
<keyword evidence="2" id="KW-1003">Cell membrane</keyword>
<feature type="transmembrane region" description="Helical" evidence="7">
    <location>
        <begin position="12"/>
        <end position="31"/>
    </location>
</feature>
<evidence type="ECO:0000256" key="2">
    <source>
        <dbReference type="ARBA" id="ARBA00022475"/>
    </source>
</evidence>
<dbReference type="PANTHER" id="PTHR30589:SF0">
    <property type="entry name" value="PHOSPHATIDYLGLYCEROL--PROLIPOPROTEIN DIACYLGLYCERYL TRANSFERASE"/>
    <property type="match status" value="1"/>
</dbReference>
<feature type="transmembrane region" description="Helical" evidence="7">
    <location>
        <begin position="193"/>
        <end position="210"/>
    </location>
</feature>
<keyword evidence="9" id="KW-1185">Reference proteome</keyword>
<gene>
    <name evidence="8" type="ORF">GRAN_0185</name>
</gene>
<evidence type="ECO:0000313" key="8">
    <source>
        <dbReference type="EMBL" id="RXH56875.1"/>
    </source>
</evidence>
<dbReference type="GO" id="GO:0005886">
    <property type="term" value="C:plasma membrane"/>
    <property type="evidence" value="ECO:0007669"/>
    <property type="project" value="InterPro"/>
</dbReference>
<dbReference type="Proteomes" id="UP000289437">
    <property type="component" value="Unassembled WGS sequence"/>
</dbReference>
<reference evidence="8 9" key="1">
    <citation type="submission" date="2018-11" db="EMBL/GenBank/DDBJ databases">
        <authorList>
            <person name="Mardanov A.V."/>
            <person name="Ravin N.V."/>
            <person name="Dedysh S.N."/>
        </authorList>
    </citation>
    <scope>NUCLEOTIDE SEQUENCE [LARGE SCALE GENOMIC DNA]</scope>
    <source>
        <strain evidence="8 9">AF10</strain>
    </source>
</reference>
<keyword evidence="8" id="KW-0449">Lipoprotein</keyword>
<evidence type="ECO:0000256" key="1">
    <source>
        <dbReference type="ARBA" id="ARBA00007150"/>
    </source>
</evidence>
<feature type="transmembrane region" description="Helical" evidence="7">
    <location>
        <begin position="216"/>
        <end position="234"/>
    </location>
</feature>
<dbReference type="EMBL" id="RDSM01000001">
    <property type="protein sequence ID" value="RXH56875.1"/>
    <property type="molecule type" value="Genomic_DNA"/>
</dbReference>
<protein>
    <submittedName>
        <fullName evidence="8">Prolipoprotein diacylglyceryl transferase</fullName>
    </submittedName>
</protein>
<accession>A0A4Q0SZZ1</accession>
<dbReference type="Pfam" id="PF01790">
    <property type="entry name" value="LGT"/>
    <property type="match status" value="1"/>
</dbReference>
<reference evidence="9" key="2">
    <citation type="submission" date="2019-02" db="EMBL/GenBank/DDBJ databases">
        <title>Granulicella sibirica sp. nov., a psychrotolerant acidobacterium isolated from an organic soil layer in forested tundra, West Siberia.</title>
        <authorList>
            <person name="Oshkin I.Y."/>
            <person name="Kulichevskaya I.S."/>
            <person name="Rijpstra W.I.C."/>
            <person name="Sinninghe Damste J.S."/>
            <person name="Rakitin A.L."/>
            <person name="Ravin N.V."/>
            <person name="Dedysh S.N."/>
        </authorList>
    </citation>
    <scope>NUCLEOTIDE SEQUENCE [LARGE SCALE GENOMIC DNA]</scope>
    <source>
        <strain evidence="9">AF10</strain>
    </source>
</reference>
<dbReference type="OrthoDB" id="871140at2"/>
<feature type="transmembrane region" description="Helical" evidence="7">
    <location>
        <begin position="246"/>
        <end position="268"/>
    </location>
</feature>
<dbReference type="InterPro" id="IPR001640">
    <property type="entry name" value="Lgt"/>
</dbReference>
<keyword evidence="3 8" id="KW-0808">Transferase</keyword>
<evidence type="ECO:0000256" key="6">
    <source>
        <dbReference type="ARBA" id="ARBA00023136"/>
    </source>
</evidence>
<evidence type="ECO:0000256" key="7">
    <source>
        <dbReference type="SAM" id="Phobius"/>
    </source>
</evidence>
<evidence type="ECO:0000256" key="3">
    <source>
        <dbReference type="ARBA" id="ARBA00022679"/>
    </source>
</evidence>
<sequence length="287" mass="30950">MYPFIHVGPLHLGTFGLFLWLAAVAGGIVLHKNFLRNGVDADALNVVTLVTVAGVLGAKTWHELQDVPALVEAMRQIALPGWHHPFEVLTGFLRYFQSGVAWFGGLLAGIATLMWQGREARPDGMSGWWASVRMLDLAAPAAAIGYGIGRIGCLTSGDGDYGKNTTLPWGVHMARNALVPPTPPDALVQPTPIYEFLFALAIGWVLWRLGRKVLPLGWLTGLYLVLSGIGRFLVEFVRINPKLYFGMSNAQTAALGSVVVGIVVMVWASKKDVKVAPPMEIEAVAAS</sequence>
<evidence type="ECO:0000256" key="5">
    <source>
        <dbReference type="ARBA" id="ARBA00022989"/>
    </source>
</evidence>
<organism evidence="8 9">
    <name type="scientific">Granulicella sibirica</name>
    <dbReference type="NCBI Taxonomy" id="2479048"/>
    <lineage>
        <taxon>Bacteria</taxon>
        <taxon>Pseudomonadati</taxon>
        <taxon>Acidobacteriota</taxon>
        <taxon>Terriglobia</taxon>
        <taxon>Terriglobales</taxon>
        <taxon>Acidobacteriaceae</taxon>
        <taxon>Granulicella</taxon>
    </lineage>
</organism>
<keyword evidence="6 7" id="KW-0472">Membrane</keyword>